<dbReference type="RefSeq" id="WP_168884215.1">
    <property type="nucleotide sequence ID" value="NZ_JABAIL010000006.1"/>
</dbReference>
<gene>
    <name evidence="1" type="ORF">HGP29_20070</name>
</gene>
<proteinExistence type="predicted"/>
<name>A0A7X8SNP6_9BACT</name>
<evidence type="ECO:0000313" key="1">
    <source>
        <dbReference type="EMBL" id="NLR93505.1"/>
    </source>
</evidence>
<protein>
    <submittedName>
        <fullName evidence="1">Uncharacterized protein</fullName>
    </submittedName>
</protein>
<dbReference type="PROSITE" id="PS51257">
    <property type="entry name" value="PROKAR_LIPOPROTEIN"/>
    <property type="match status" value="1"/>
</dbReference>
<sequence length="348" mass="40419">MKKMYSILVLALGLFACQQEEEITSEDHLINYDIEEVPVTEDYTVGALYVVNNWNPNIEEVPLAGQYVNADEEAMRQHILWADSGGVDYFLLRYSYPTVNVDNQIIDAFLRQNSDSLLNFALRYNPVQMNLTKENTLEQQGKKEAFIQSFKDMIPYFDQPNYQKIDDKYVVNMIAANRFYCDSIELVYEELRAEMSALGYDLYITGEQTGWTPPARFEHYYFNALDAVAFTNMFNNAWYDRHVFLPQSLDQHWQYSKDYYMTKGNIEMVPTVAPSIDPTINNPNATTFTIDRDSDFFWSLLNVAKKNVGPSRTIIVNSFNDWNFNTQLEPADSYGSTSLQLLKQQTKR</sequence>
<reference evidence="1 2" key="1">
    <citation type="submission" date="2020-04" db="EMBL/GenBank/DDBJ databases">
        <title>Flammeovirga sp. SR4, a novel species isolated from seawater.</title>
        <authorList>
            <person name="Wang X."/>
        </authorList>
    </citation>
    <scope>NUCLEOTIDE SEQUENCE [LARGE SCALE GENOMIC DNA]</scope>
    <source>
        <strain evidence="1 2">SR4</strain>
    </source>
</reference>
<dbReference type="EMBL" id="JABAIL010000006">
    <property type="protein sequence ID" value="NLR93505.1"/>
    <property type="molecule type" value="Genomic_DNA"/>
</dbReference>
<dbReference type="Gene3D" id="3.20.20.80">
    <property type="entry name" value="Glycosidases"/>
    <property type="match status" value="1"/>
</dbReference>
<dbReference type="AlphaFoldDB" id="A0A7X8SNP6"/>
<dbReference type="Pfam" id="PF14307">
    <property type="entry name" value="Glyco_tran_WbsX"/>
    <property type="match status" value="1"/>
</dbReference>
<organism evidence="1 2">
    <name type="scientific">Flammeovirga agarivorans</name>
    <dbReference type="NCBI Taxonomy" id="2726742"/>
    <lineage>
        <taxon>Bacteria</taxon>
        <taxon>Pseudomonadati</taxon>
        <taxon>Bacteroidota</taxon>
        <taxon>Cytophagia</taxon>
        <taxon>Cytophagales</taxon>
        <taxon>Flammeovirgaceae</taxon>
        <taxon>Flammeovirga</taxon>
    </lineage>
</organism>
<accession>A0A7X8SNP6</accession>
<evidence type="ECO:0000313" key="2">
    <source>
        <dbReference type="Proteomes" id="UP000585050"/>
    </source>
</evidence>
<dbReference type="Proteomes" id="UP000585050">
    <property type="component" value="Unassembled WGS sequence"/>
</dbReference>
<dbReference type="InterPro" id="IPR032719">
    <property type="entry name" value="WbsX"/>
</dbReference>
<comment type="caution">
    <text evidence="1">The sequence shown here is derived from an EMBL/GenBank/DDBJ whole genome shotgun (WGS) entry which is preliminary data.</text>
</comment>
<keyword evidence="2" id="KW-1185">Reference proteome</keyword>